<reference evidence="2" key="2">
    <citation type="journal article" date="2022" name="Proc. Natl. Acad. Sci. U.S.A.">
        <title>Diploid-dominant life cycles characterize the early evolution of Fungi.</title>
        <authorList>
            <person name="Amses K.R."/>
            <person name="Simmons D.R."/>
            <person name="Longcore J.E."/>
            <person name="Mondo S.J."/>
            <person name="Seto K."/>
            <person name="Jeronimo G.H."/>
            <person name="Bonds A.E."/>
            <person name="Quandt C.A."/>
            <person name="Davis W.J."/>
            <person name="Chang Y."/>
            <person name="Federici B.A."/>
            <person name="Kuo A."/>
            <person name="LaButti K."/>
            <person name="Pangilinan J."/>
            <person name="Andreopoulos W."/>
            <person name="Tritt A."/>
            <person name="Riley R."/>
            <person name="Hundley H."/>
            <person name="Johnson J."/>
            <person name="Lipzen A."/>
            <person name="Barry K."/>
            <person name="Lang B.F."/>
            <person name="Cuomo C.A."/>
            <person name="Buchler N.E."/>
            <person name="Grigoriev I.V."/>
            <person name="Spatafora J.W."/>
            <person name="Stajich J.E."/>
            <person name="James T.Y."/>
        </authorList>
    </citation>
    <scope>NUCLEOTIDE SEQUENCE</scope>
    <source>
        <strain evidence="2">AG</strain>
    </source>
</reference>
<accession>A0AAD5E5J6</accession>
<evidence type="ECO:0000313" key="2">
    <source>
        <dbReference type="EMBL" id="KAI8576025.1"/>
    </source>
</evidence>
<evidence type="ECO:0000313" key="3">
    <source>
        <dbReference type="Proteomes" id="UP001206595"/>
    </source>
</evidence>
<dbReference type="RefSeq" id="XP_051441029.1">
    <property type="nucleotide sequence ID" value="XM_051591938.1"/>
</dbReference>
<organism evidence="2 3">
    <name type="scientific">Umbelopsis ramanniana AG</name>
    <dbReference type="NCBI Taxonomy" id="1314678"/>
    <lineage>
        <taxon>Eukaryota</taxon>
        <taxon>Fungi</taxon>
        <taxon>Fungi incertae sedis</taxon>
        <taxon>Mucoromycota</taxon>
        <taxon>Mucoromycotina</taxon>
        <taxon>Umbelopsidomycetes</taxon>
        <taxon>Umbelopsidales</taxon>
        <taxon>Umbelopsidaceae</taxon>
        <taxon>Umbelopsis</taxon>
    </lineage>
</organism>
<proteinExistence type="predicted"/>
<gene>
    <name evidence="2" type="ORF">K450DRAFT_259016</name>
</gene>
<dbReference type="Proteomes" id="UP001206595">
    <property type="component" value="Unassembled WGS sequence"/>
</dbReference>
<reference evidence="2" key="1">
    <citation type="submission" date="2021-06" db="EMBL/GenBank/DDBJ databases">
        <authorList>
            <consortium name="DOE Joint Genome Institute"/>
            <person name="Mondo S.J."/>
            <person name="Amses K.R."/>
            <person name="Simmons D.R."/>
            <person name="Longcore J.E."/>
            <person name="Seto K."/>
            <person name="Alves G.H."/>
            <person name="Bonds A.E."/>
            <person name="Quandt C.A."/>
            <person name="Davis W.J."/>
            <person name="Chang Y."/>
            <person name="Letcher P.M."/>
            <person name="Powell M.J."/>
            <person name="Kuo A."/>
            <person name="Labutti K."/>
            <person name="Pangilinan J."/>
            <person name="Andreopoulos W."/>
            <person name="Tritt A."/>
            <person name="Riley R."/>
            <person name="Hundley H."/>
            <person name="Johnson J."/>
            <person name="Lipzen A."/>
            <person name="Barry K."/>
            <person name="Berbee M.L."/>
            <person name="Buchler N.E."/>
            <person name="Grigoriev I.V."/>
            <person name="Spatafora J.W."/>
            <person name="Stajich J.E."/>
            <person name="James T.Y."/>
        </authorList>
    </citation>
    <scope>NUCLEOTIDE SEQUENCE</scope>
    <source>
        <strain evidence="2">AG</strain>
    </source>
</reference>
<comment type="caution">
    <text evidence="2">The sequence shown here is derived from an EMBL/GenBank/DDBJ whole genome shotgun (WGS) entry which is preliminary data.</text>
</comment>
<dbReference type="GeneID" id="75917281"/>
<sequence length="66" mass="7356">MVCSEATVPNGSILQLVDSHSTSFSTAELVVKGVFYVITQVFLLARFRICLIYYGIVKIAYLEISH</sequence>
<keyword evidence="1" id="KW-0472">Membrane</keyword>
<name>A0AAD5E5J6_UMBRA</name>
<keyword evidence="1" id="KW-0812">Transmembrane</keyword>
<keyword evidence="1" id="KW-1133">Transmembrane helix</keyword>
<keyword evidence="3" id="KW-1185">Reference proteome</keyword>
<protein>
    <submittedName>
        <fullName evidence="2">Uncharacterized protein</fullName>
    </submittedName>
</protein>
<dbReference type="AlphaFoldDB" id="A0AAD5E5J6"/>
<dbReference type="EMBL" id="MU620964">
    <property type="protein sequence ID" value="KAI8576025.1"/>
    <property type="molecule type" value="Genomic_DNA"/>
</dbReference>
<feature type="transmembrane region" description="Helical" evidence="1">
    <location>
        <begin position="34"/>
        <end position="56"/>
    </location>
</feature>
<evidence type="ECO:0000256" key="1">
    <source>
        <dbReference type="SAM" id="Phobius"/>
    </source>
</evidence>